<dbReference type="OrthoDB" id="9804698at2"/>
<dbReference type="Pfam" id="PF01242">
    <property type="entry name" value="PTPS"/>
    <property type="match status" value="1"/>
</dbReference>
<evidence type="ECO:0000313" key="11">
    <source>
        <dbReference type="EMBL" id="GET23523.1"/>
    </source>
</evidence>
<reference evidence="12 13" key="1">
    <citation type="submission" date="2018-03" db="EMBL/GenBank/DDBJ databases">
        <title>Genomic Encyclopedia of Archaeal and Bacterial Type Strains, Phase II (KMG-II): from individual species to whole genera.</title>
        <authorList>
            <person name="Goeker M."/>
        </authorList>
    </citation>
    <scope>NUCLEOTIDE SEQUENCE [LARGE SCALE GENOMIC DNA]</scope>
    <source>
        <strain evidence="12 13">DSM 27267</strain>
    </source>
</reference>
<dbReference type="PANTHER" id="PTHR12589:SF7">
    <property type="entry name" value="6-PYRUVOYL TETRAHYDROBIOPTERIN SYNTHASE"/>
    <property type="match status" value="1"/>
</dbReference>
<evidence type="ECO:0000256" key="10">
    <source>
        <dbReference type="ARBA" id="ARBA00048807"/>
    </source>
</evidence>
<gene>
    <name evidence="12" type="ORF">CLV93_103407</name>
    <name evidence="11" type="ORF">JCM18694_37690</name>
</gene>
<dbReference type="Gene3D" id="3.30.479.10">
    <property type="entry name" value="6-pyruvoyl tetrahydropterin synthase/QueD"/>
    <property type="match status" value="1"/>
</dbReference>
<dbReference type="GO" id="GO:0070497">
    <property type="term" value="F:6-carboxytetrahydropterin synthase activity"/>
    <property type="evidence" value="ECO:0007669"/>
    <property type="project" value="UniProtKB-EC"/>
</dbReference>
<dbReference type="Proteomes" id="UP000240621">
    <property type="component" value="Unassembled WGS sequence"/>
</dbReference>
<dbReference type="UniPathway" id="UPA00391"/>
<keyword evidence="7" id="KW-0862">Zinc</keyword>
<sequence length="190" mass="22256">MIIRKKFRFEGAHIVRNCSSKLCRENIHGHSYEVEVFIKSNKLDKGFMVLDFILLSKVGEFINSFDHAYSLWQGEKPEIKDAVYQINQRVAEIPVSPSAEGYALMFLYVIDKIIRNTERKNGEGDIQLQSVRVHETQTGYAEAFTEDFALVDFTLDDIKLSEGIRTEWDDMDWWEELKQQKIFKNTHLEN</sequence>
<dbReference type="RefSeq" id="WP_106541797.1">
    <property type="nucleotide sequence ID" value="NZ_BLAU01000001.1"/>
</dbReference>
<evidence type="ECO:0000313" key="13">
    <source>
        <dbReference type="Proteomes" id="UP000240621"/>
    </source>
</evidence>
<evidence type="ECO:0000256" key="8">
    <source>
        <dbReference type="ARBA" id="ARBA00023239"/>
    </source>
</evidence>
<name>A0A2P8CG87_9BACT</name>
<dbReference type="InterPro" id="IPR038418">
    <property type="entry name" value="6-PTP_synth/QueD_sf"/>
</dbReference>
<dbReference type="Proteomes" id="UP000396862">
    <property type="component" value="Unassembled WGS sequence"/>
</dbReference>
<accession>A0A2P8CG87</accession>
<evidence type="ECO:0000256" key="2">
    <source>
        <dbReference type="ARBA" id="ARBA00005061"/>
    </source>
</evidence>
<evidence type="ECO:0000256" key="6">
    <source>
        <dbReference type="ARBA" id="ARBA00022723"/>
    </source>
</evidence>
<proteinExistence type="inferred from homology"/>
<keyword evidence="14" id="KW-1185">Reference proteome</keyword>
<comment type="pathway">
    <text evidence="2">Purine metabolism; 7-cyano-7-deazaguanine biosynthesis.</text>
</comment>
<evidence type="ECO:0000256" key="1">
    <source>
        <dbReference type="ARBA" id="ARBA00001947"/>
    </source>
</evidence>
<evidence type="ECO:0000256" key="3">
    <source>
        <dbReference type="ARBA" id="ARBA00008900"/>
    </source>
</evidence>
<evidence type="ECO:0000313" key="14">
    <source>
        <dbReference type="Proteomes" id="UP000396862"/>
    </source>
</evidence>
<dbReference type="EC" id="4.1.2.50" evidence="4"/>
<dbReference type="AlphaFoldDB" id="A0A2P8CG87"/>
<evidence type="ECO:0000313" key="12">
    <source>
        <dbReference type="EMBL" id="PSK83981.1"/>
    </source>
</evidence>
<comment type="similarity">
    <text evidence="3">Belongs to the PTPS family. QueD subfamily.</text>
</comment>
<dbReference type="EMBL" id="BLAU01000001">
    <property type="protein sequence ID" value="GET23523.1"/>
    <property type="molecule type" value="Genomic_DNA"/>
</dbReference>
<evidence type="ECO:0000256" key="9">
    <source>
        <dbReference type="ARBA" id="ARBA00031449"/>
    </source>
</evidence>
<protein>
    <recommendedName>
        <fullName evidence="5">6-carboxy-5,6,7,8-tetrahydropterin synthase</fullName>
        <ecNumber evidence="4">4.1.2.50</ecNumber>
    </recommendedName>
    <alternativeName>
        <fullName evidence="9">Queuosine biosynthesis protein QueD</fullName>
    </alternativeName>
</protein>
<dbReference type="PANTHER" id="PTHR12589">
    <property type="entry name" value="PYRUVOYL TETRAHYDROBIOPTERIN SYNTHASE"/>
    <property type="match status" value="1"/>
</dbReference>
<keyword evidence="6" id="KW-0479">Metal-binding</keyword>
<evidence type="ECO:0000256" key="5">
    <source>
        <dbReference type="ARBA" id="ARBA00018141"/>
    </source>
</evidence>
<reference evidence="11 14" key="2">
    <citation type="submission" date="2019-10" db="EMBL/GenBank/DDBJ databases">
        <title>Prolixibacter strains distinguished by the presence of nitrate reductase genes were adept at nitrate-dependent anaerobic corrosion of metallic iron and carbon steel.</title>
        <authorList>
            <person name="Iino T."/>
            <person name="Shono N."/>
            <person name="Ito K."/>
            <person name="Nakamura R."/>
            <person name="Sueoka K."/>
            <person name="Harayama S."/>
            <person name="Ohkuma M."/>
        </authorList>
    </citation>
    <scope>NUCLEOTIDE SEQUENCE [LARGE SCALE GENOMIC DNA]</scope>
    <source>
        <strain evidence="11 14">MIC1-1</strain>
    </source>
</reference>
<keyword evidence="8" id="KW-0456">Lyase</keyword>
<dbReference type="SUPFAM" id="SSF55620">
    <property type="entry name" value="Tetrahydrobiopterin biosynthesis enzymes-like"/>
    <property type="match status" value="1"/>
</dbReference>
<dbReference type="InterPro" id="IPR007115">
    <property type="entry name" value="6-PTP_synth/QueD"/>
</dbReference>
<comment type="catalytic activity">
    <reaction evidence="10">
        <text>7,8-dihydroneopterin 3'-triphosphate + H2O = 6-carboxy-5,6,7,8-tetrahydropterin + triphosphate + acetaldehyde + 2 H(+)</text>
        <dbReference type="Rhea" id="RHEA:27966"/>
        <dbReference type="ChEBI" id="CHEBI:15343"/>
        <dbReference type="ChEBI" id="CHEBI:15377"/>
        <dbReference type="ChEBI" id="CHEBI:15378"/>
        <dbReference type="ChEBI" id="CHEBI:18036"/>
        <dbReference type="ChEBI" id="CHEBI:58462"/>
        <dbReference type="ChEBI" id="CHEBI:61032"/>
        <dbReference type="EC" id="4.1.2.50"/>
    </reaction>
</comment>
<organism evidence="12 13">
    <name type="scientific">Prolixibacter denitrificans</name>
    <dbReference type="NCBI Taxonomy" id="1541063"/>
    <lineage>
        <taxon>Bacteria</taxon>
        <taxon>Pseudomonadati</taxon>
        <taxon>Bacteroidota</taxon>
        <taxon>Bacteroidia</taxon>
        <taxon>Marinilabiliales</taxon>
        <taxon>Prolixibacteraceae</taxon>
        <taxon>Prolixibacter</taxon>
    </lineage>
</organism>
<comment type="cofactor">
    <cofactor evidence="1">
        <name>Zn(2+)</name>
        <dbReference type="ChEBI" id="CHEBI:29105"/>
    </cofactor>
</comment>
<comment type="caution">
    <text evidence="12">The sequence shown here is derived from an EMBL/GenBank/DDBJ whole genome shotgun (WGS) entry which is preliminary data.</text>
</comment>
<evidence type="ECO:0000256" key="4">
    <source>
        <dbReference type="ARBA" id="ARBA00012982"/>
    </source>
</evidence>
<dbReference type="GO" id="GO:0046872">
    <property type="term" value="F:metal ion binding"/>
    <property type="evidence" value="ECO:0007669"/>
    <property type="project" value="UniProtKB-KW"/>
</dbReference>
<evidence type="ECO:0000256" key="7">
    <source>
        <dbReference type="ARBA" id="ARBA00022833"/>
    </source>
</evidence>
<dbReference type="EMBL" id="PYGC01000003">
    <property type="protein sequence ID" value="PSK83981.1"/>
    <property type="molecule type" value="Genomic_DNA"/>
</dbReference>